<gene>
    <name evidence="1" type="ORF">IO89_16475</name>
</gene>
<dbReference type="STRING" id="421072.SAMN04488097_3399"/>
<proteinExistence type="predicted"/>
<keyword evidence="2" id="KW-1185">Reference proteome</keyword>
<dbReference type="Proteomes" id="UP000028623">
    <property type="component" value="Unassembled WGS sequence"/>
</dbReference>
<evidence type="ECO:0000313" key="1">
    <source>
        <dbReference type="EMBL" id="KFC19105.1"/>
    </source>
</evidence>
<evidence type="ECO:0000313" key="2">
    <source>
        <dbReference type="Proteomes" id="UP000028623"/>
    </source>
</evidence>
<sequence>MKVFLCYKHSSVEIKWDLPFLPHIGEYISTTELLSEKQHKQLGAQNDYLKIINISWFLYKDSRESSVEILLE</sequence>
<reference evidence="1 2" key="1">
    <citation type="submission" date="2014-07" db="EMBL/GenBank/DDBJ databases">
        <title>Epilithonimonas lactis LMG 22401 Genome.</title>
        <authorList>
            <person name="Pipes S.E."/>
            <person name="Stropko S.J."/>
        </authorList>
    </citation>
    <scope>NUCLEOTIDE SEQUENCE [LARGE SCALE GENOMIC DNA]</scope>
    <source>
        <strain evidence="1 2">LMG 24401</strain>
    </source>
</reference>
<dbReference type="eggNOG" id="ENOG503475Q">
    <property type="taxonomic scope" value="Bacteria"/>
</dbReference>
<dbReference type="EMBL" id="JPLY01000005">
    <property type="protein sequence ID" value="KFC19105.1"/>
    <property type="molecule type" value="Genomic_DNA"/>
</dbReference>
<organism evidence="1 2">
    <name type="scientific">Epilithonimonas lactis</name>
    <dbReference type="NCBI Taxonomy" id="421072"/>
    <lineage>
        <taxon>Bacteria</taxon>
        <taxon>Pseudomonadati</taxon>
        <taxon>Bacteroidota</taxon>
        <taxon>Flavobacteriia</taxon>
        <taxon>Flavobacteriales</taxon>
        <taxon>Weeksellaceae</taxon>
        <taxon>Chryseobacterium group</taxon>
        <taxon>Epilithonimonas</taxon>
    </lineage>
</organism>
<dbReference type="AlphaFoldDB" id="A0A085B9G0"/>
<comment type="caution">
    <text evidence="1">The sequence shown here is derived from an EMBL/GenBank/DDBJ whole genome shotgun (WGS) entry which is preliminary data.</text>
</comment>
<protein>
    <submittedName>
        <fullName evidence="1">Uncharacterized protein</fullName>
    </submittedName>
</protein>
<accession>A0A085B9G0</accession>
<name>A0A085B9G0_9FLAO</name>